<evidence type="ECO:0000313" key="3">
    <source>
        <dbReference type="EMBL" id="AIF00981.1"/>
    </source>
</evidence>
<feature type="domain" description="HTH cro/C1-type" evidence="2">
    <location>
        <begin position="254"/>
        <end position="307"/>
    </location>
</feature>
<dbReference type="Gene3D" id="2.60.120.10">
    <property type="entry name" value="Jelly Rolls"/>
    <property type="match status" value="2"/>
</dbReference>
<name>A0A075GAB3_9ARCH</name>
<dbReference type="InterPro" id="IPR001387">
    <property type="entry name" value="Cro/C1-type_HTH"/>
</dbReference>
<dbReference type="EMBL" id="KF900608">
    <property type="protein sequence ID" value="AIF00981.1"/>
    <property type="molecule type" value="Genomic_DNA"/>
</dbReference>
<dbReference type="GO" id="GO:0003677">
    <property type="term" value="F:DNA binding"/>
    <property type="evidence" value="ECO:0007669"/>
    <property type="project" value="UniProtKB-KW"/>
</dbReference>
<proteinExistence type="predicted"/>
<keyword evidence="1" id="KW-0238">DNA-binding</keyword>
<dbReference type="InterPro" id="IPR010982">
    <property type="entry name" value="Lambda_DNA-bd_dom_sf"/>
</dbReference>
<dbReference type="PROSITE" id="PS50943">
    <property type="entry name" value="HTH_CROC1"/>
    <property type="match status" value="1"/>
</dbReference>
<dbReference type="CDD" id="cd20489">
    <property type="entry name" value="cupin_HppE-like_C"/>
    <property type="match status" value="1"/>
</dbReference>
<dbReference type="SUPFAM" id="SSF47413">
    <property type="entry name" value="lambda repressor-like DNA-binding domains"/>
    <property type="match status" value="1"/>
</dbReference>
<dbReference type="InterPro" id="IPR014710">
    <property type="entry name" value="RmlC-like_jellyroll"/>
</dbReference>
<organism evidence="3">
    <name type="scientific">uncultured marine thaumarchaeote KM3_13_H10</name>
    <dbReference type="NCBI Taxonomy" id="1456008"/>
    <lineage>
        <taxon>Archaea</taxon>
        <taxon>Nitrososphaerota</taxon>
        <taxon>environmental samples</taxon>
    </lineage>
</organism>
<dbReference type="PANTHER" id="PTHR46797">
    <property type="entry name" value="HTH-TYPE TRANSCRIPTIONAL REGULATOR"/>
    <property type="match status" value="1"/>
</dbReference>
<evidence type="ECO:0000256" key="1">
    <source>
        <dbReference type="ARBA" id="ARBA00023125"/>
    </source>
</evidence>
<reference evidence="3" key="1">
    <citation type="journal article" date="2014" name="Genome Biol. Evol.">
        <title>Pangenome evidence for extensive interdomain horizontal transfer affecting lineage core and shell genes in uncultured planktonic thaumarchaeota and euryarchaeota.</title>
        <authorList>
            <person name="Deschamps P."/>
            <person name="Zivanovic Y."/>
            <person name="Moreira D."/>
            <person name="Rodriguez-Valera F."/>
            <person name="Lopez-Garcia P."/>
        </authorList>
    </citation>
    <scope>NUCLEOTIDE SEQUENCE</scope>
</reference>
<dbReference type="AlphaFoldDB" id="A0A075GAB3"/>
<dbReference type="InterPro" id="IPR050807">
    <property type="entry name" value="TransReg_Diox_bact_type"/>
</dbReference>
<dbReference type="GO" id="GO:0003700">
    <property type="term" value="F:DNA-binding transcription factor activity"/>
    <property type="evidence" value="ECO:0007669"/>
    <property type="project" value="TreeGrafter"/>
</dbReference>
<dbReference type="Gene3D" id="1.10.260.40">
    <property type="entry name" value="lambda repressor-like DNA-binding domains"/>
    <property type="match status" value="1"/>
</dbReference>
<sequence>MQSMADEKTFTKEFRESLENKRLGSNFLGILNDIKRRPSDAAKELEISNEEIQDIINGKIMLPSEIVSKAIKIWPVNTRDFYIMHDDCPNGLKIMRCEDSVKSSRIMHRAGKPYYEYRDTAMSSVGPFRPEWIEQLCIVDDNEPSNKQVQWNNGHFMHQFTYFIGDVNFYYINENGEKKVAIMNTGDSNYITPFVPHSFATRKGAKKNGLILALTYGNNLSGDSQHELSSVGKKLGKEFALDFSSKKSASSSLIKFHRNNSSLTLHELSKRTNLHIEKLRDFENGKIPAYSEYAILAECFNVNIRDLLPYDKISNKVVVQLHKNTEKWFYPEDTKNYELVELANSSSLPYSKALEINILNENDKTLDLKIGLHQYGYNIGDTDVSISYESEDGLKTDIIKPGDSFYLKPFVEHNFRGKAKILILRISGKITGEPQRELSLIGQKKITRVINESLQWFDAKGKN</sequence>
<dbReference type="SMART" id="SM00530">
    <property type="entry name" value="HTH_XRE"/>
    <property type="match status" value="2"/>
</dbReference>
<evidence type="ECO:0000259" key="2">
    <source>
        <dbReference type="PROSITE" id="PS50943"/>
    </source>
</evidence>
<dbReference type="PANTHER" id="PTHR46797:SF1">
    <property type="entry name" value="METHYLPHOSPHONATE SYNTHASE"/>
    <property type="match status" value="1"/>
</dbReference>
<accession>A0A075GAB3</accession>
<protein>
    <submittedName>
        <fullName evidence="3">Helix-turn-helix domain-containing protein</fullName>
    </submittedName>
</protein>
<dbReference type="GO" id="GO:0005829">
    <property type="term" value="C:cytosol"/>
    <property type="evidence" value="ECO:0007669"/>
    <property type="project" value="TreeGrafter"/>
</dbReference>